<protein>
    <recommendedName>
        <fullName evidence="2">KAP NTPase domain-containing protein</fullName>
    </recommendedName>
</protein>
<evidence type="ECO:0000259" key="2">
    <source>
        <dbReference type="Pfam" id="PF07693"/>
    </source>
</evidence>
<dbReference type="RefSeq" id="WP_026979657.1">
    <property type="nucleotide sequence ID" value="NZ_AUCZ01000004.1"/>
</dbReference>
<reference evidence="3 4" key="1">
    <citation type="submission" date="2013-09" db="EMBL/GenBank/DDBJ databases">
        <authorList>
            <person name="Zeng Z."/>
            <person name="Chen C."/>
        </authorList>
    </citation>
    <scope>NUCLEOTIDE SEQUENCE [LARGE SCALE GENOMIC DNA]</scope>
    <source>
        <strain evidence="3 4">GH29-5</strain>
    </source>
</reference>
<evidence type="ECO:0000313" key="4">
    <source>
        <dbReference type="Proteomes" id="UP000030121"/>
    </source>
</evidence>
<feature type="transmembrane region" description="Helical" evidence="1">
    <location>
        <begin position="140"/>
        <end position="159"/>
    </location>
</feature>
<feature type="transmembrane region" description="Helical" evidence="1">
    <location>
        <begin position="179"/>
        <end position="198"/>
    </location>
</feature>
<dbReference type="Proteomes" id="UP000030121">
    <property type="component" value="Unassembled WGS sequence"/>
</dbReference>
<keyword evidence="1" id="KW-1133">Transmembrane helix</keyword>
<keyword evidence="1" id="KW-0812">Transmembrane</keyword>
<comment type="caution">
    <text evidence="3">The sequence shown here is derived from an EMBL/GenBank/DDBJ whole genome shotgun (WGS) entry which is preliminary data.</text>
</comment>
<dbReference type="Pfam" id="PF07693">
    <property type="entry name" value="KAP_NTPase"/>
    <property type="match status" value="1"/>
</dbReference>
<dbReference type="eggNOG" id="COG4928">
    <property type="taxonomic scope" value="Bacteria"/>
</dbReference>
<organism evidence="3 4">
    <name type="scientific">Flavobacterium suncheonense GH29-5 = DSM 17707</name>
    <dbReference type="NCBI Taxonomy" id="1121899"/>
    <lineage>
        <taxon>Bacteria</taxon>
        <taxon>Pseudomonadati</taxon>
        <taxon>Bacteroidota</taxon>
        <taxon>Flavobacteriia</taxon>
        <taxon>Flavobacteriales</taxon>
        <taxon>Flavobacteriaceae</taxon>
        <taxon>Flavobacterium</taxon>
    </lineage>
</organism>
<dbReference type="OrthoDB" id="88903at2"/>
<dbReference type="InterPro" id="IPR027417">
    <property type="entry name" value="P-loop_NTPase"/>
</dbReference>
<feature type="domain" description="KAP NTPase" evidence="2">
    <location>
        <begin position="25"/>
        <end position="408"/>
    </location>
</feature>
<accession>A0A0A2MD05</accession>
<evidence type="ECO:0000256" key="1">
    <source>
        <dbReference type="SAM" id="Phobius"/>
    </source>
</evidence>
<dbReference type="InterPro" id="IPR011646">
    <property type="entry name" value="KAP_P-loop"/>
</dbReference>
<dbReference type="EMBL" id="JRLW01000001">
    <property type="protein sequence ID" value="KGO90562.1"/>
    <property type="molecule type" value="Genomic_DNA"/>
</dbReference>
<gene>
    <name evidence="3" type="ORF">Q764_00100</name>
</gene>
<keyword evidence="4" id="KW-1185">Reference proteome</keyword>
<keyword evidence="1" id="KW-0472">Membrane</keyword>
<name>A0A0A2MD05_9FLAO</name>
<dbReference type="AlphaFoldDB" id="A0A0A2MD05"/>
<dbReference type="SUPFAM" id="SSF52540">
    <property type="entry name" value="P-loop containing nucleoside triphosphate hydrolases"/>
    <property type="match status" value="1"/>
</dbReference>
<dbReference type="STRING" id="1121899.GCA_000430025_00895"/>
<proteinExistence type="predicted"/>
<sequence>MSDNYPRFISTLPLGVDKLKGSSHDNIAKSISSIIKNQSHEIKKQIIGLEGDWGSGKSNIIKIIQREEEAYLNKEKYVHFIYDSWGHQEDLNRRALLEELIDFLDLKEIIPQDVDWKKKKNELKGKTVTSIKNIYPEIKFFWIIFILCFLFYAFLKTIYPIISSIDFIPNNNLGVFKELLLVWFIPAILFGIGFYHLVLEIKNQFEENEKEGENKLTGRQLLGQIFYLLNGKEIKSNTVDYVIENEPSNKEFRRFLKDINKELLNNGKTLILTIDNIDRLSKEKVKALWSTINIFFAENSENELYDNIWLIIPYDESKIVECFTENNDKEIGRGLIDKTFAVKFRVTPPLFSNWEQLLEENLVMSFGANFINNVEETHFVKRIFDNYITDSVIKPRQIINYVNDIVTLHLQYPEINFRYLALFSMTKDSILNDEPNENNSNRKRTPNEMILSRSYINENTQLLFKGDRDIDKSMAAIVFGVSLDNAEEVLMDREIETILVNGKVDELNKFLDTVSFPAHFEKKFAKISLSNITLKNIALLPDILTKLEDLNLVDKNIISNYWRDLNDRLISNDYYHKEFYDLHKKITLKDISLGKSILNKCVDVLYYEIRSASGEEQYINGIYEVSTFLDNEVEGLDLKDLDLKNRSIEPSSFFYLLEKVSEDYIVYNLTCTPQKIREYFYTDDNILDIERLESELKGLKILKENVDFDFTEIVADLKSGLNEITESNIDEIKYYFECLQVLTDSNPIDDISVNKGVINSSIRKSKDNKEILVLLLAFALKNAHDLSPNYEPEIFNEIQSLNDESTIRLLALKIENVITFQKLLEIIIENQFNYELLKRVVKEMTNNSHLGKRLNIKWVLENFQLIEEIIFENNDVLVYRFYRKLSGWAIHVEEKYDKKFNDITNININVVDYVLKIDNNLSKVLVKYFNSYFKELTKEKYYDIFENRDLFHNQLFRKMNNKKIEQVVYFEKVFPCLMEYLKDFASSKINVQQSQFVFLKKLLIQLDKKIIVNFYKSILDSLNCNSSLNHSHIIFFFDDIVNHNLLIKKPDESINGILKVLLENDFLYGKYFSKHYKLYVDVVSKGKDNKASGIVLLKERLKNYPKKNDMRVYADKKIPNWSKTKR</sequence>
<evidence type="ECO:0000313" key="3">
    <source>
        <dbReference type="EMBL" id="KGO90562.1"/>
    </source>
</evidence>